<name>A0A1B0D4W0_PHLPP</name>
<dbReference type="VEuPathDB" id="VectorBase:PPAI002518"/>
<sequence length="81" mass="8997">MSVRNLVMRVLIFTAVLALPVTAILVQERIVVAMNLSVSMVVVTVIKKETRSQGNWFSRLKLEIYGLISHTGNGAIMNIIK</sequence>
<reference evidence="1" key="1">
    <citation type="submission" date="2022-08" db="UniProtKB">
        <authorList>
            <consortium name="EnsemblMetazoa"/>
        </authorList>
    </citation>
    <scope>IDENTIFICATION</scope>
    <source>
        <strain evidence="1">Israel</strain>
    </source>
</reference>
<evidence type="ECO:0000313" key="1">
    <source>
        <dbReference type="EnsemblMetazoa" id="PPAI002518-PA"/>
    </source>
</evidence>
<organism evidence="1 2">
    <name type="scientific">Phlebotomus papatasi</name>
    <name type="common">Sandfly</name>
    <dbReference type="NCBI Taxonomy" id="29031"/>
    <lineage>
        <taxon>Eukaryota</taxon>
        <taxon>Metazoa</taxon>
        <taxon>Ecdysozoa</taxon>
        <taxon>Arthropoda</taxon>
        <taxon>Hexapoda</taxon>
        <taxon>Insecta</taxon>
        <taxon>Pterygota</taxon>
        <taxon>Neoptera</taxon>
        <taxon>Endopterygota</taxon>
        <taxon>Diptera</taxon>
        <taxon>Nematocera</taxon>
        <taxon>Psychodoidea</taxon>
        <taxon>Psychodidae</taxon>
        <taxon>Phlebotomus</taxon>
        <taxon>Phlebotomus</taxon>
    </lineage>
</organism>
<keyword evidence="2" id="KW-1185">Reference proteome</keyword>
<dbReference type="AlphaFoldDB" id="A0A1B0D4W0"/>
<protein>
    <submittedName>
        <fullName evidence="1">Uncharacterized protein</fullName>
    </submittedName>
</protein>
<evidence type="ECO:0000313" key="2">
    <source>
        <dbReference type="Proteomes" id="UP000092462"/>
    </source>
</evidence>
<dbReference type="EnsemblMetazoa" id="PPAI002518-RA">
    <property type="protein sequence ID" value="PPAI002518-PA"/>
    <property type="gene ID" value="PPAI002518"/>
</dbReference>
<dbReference type="EMBL" id="AJVK01024885">
    <property type="status" value="NOT_ANNOTATED_CDS"/>
    <property type="molecule type" value="Genomic_DNA"/>
</dbReference>
<proteinExistence type="predicted"/>
<dbReference type="Proteomes" id="UP000092462">
    <property type="component" value="Unassembled WGS sequence"/>
</dbReference>
<accession>A0A1B0D4W0</accession>